<sequence length="293" mass="33360">MSVDKSFGDLGPGGNQDPVVPDWRSMEIPDAWPDLSNFSSLRGFWSLLRLIAAKKRPTVELPEGMPGRDMIPKYVLREFHNFPNGNYSKAMTRRYINNFDRFMLGEIKKLRKRLAAEFKGASRVLDIGCSGGGVAAELEALGVEDVWGIDPSPYLLKHGADEYPNIKFVQGIIEETGFPDRRFEGATAGFLFHEMPIKYFELSLKEINRILEPGSLLAIGEPSPVQAYSGYWEMTRRFGLKGLYFSWFAKSIHEPFLNTWHNCDLQGLFDKHGFDLELDDVGMPIRYILARKR</sequence>
<organism evidence="3 4">
    <name type="scientific">Candidatus Thiodiazotropha endoloripes</name>
    <dbReference type="NCBI Taxonomy" id="1818881"/>
    <lineage>
        <taxon>Bacteria</taxon>
        <taxon>Pseudomonadati</taxon>
        <taxon>Pseudomonadota</taxon>
        <taxon>Gammaproteobacteria</taxon>
        <taxon>Chromatiales</taxon>
        <taxon>Sedimenticolaceae</taxon>
        <taxon>Candidatus Thiodiazotropha</taxon>
    </lineage>
</organism>
<reference evidence="3 4" key="1">
    <citation type="submission" date="2016-03" db="EMBL/GenBank/DDBJ databases">
        <title>Chemosynthetic sulphur-oxidizing symbionts of marine invertebrate animals are capable of nitrogen fixation.</title>
        <authorList>
            <person name="Petersen J.M."/>
            <person name="Kemper A."/>
            <person name="Gruber-Vodicka H."/>
            <person name="Cardini U."/>
            <person name="Geest Mvander."/>
            <person name="Kleiner M."/>
            <person name="Bulgheresi S."/>
            <person name="Fussmann M."/>
            <person name="Herbold C."/>
            <person name="Seah B.K.B."/>
            <person name="Antony C.Paul."/>
            <person name="Liu D."/>
            <person name="Belitz A."/>
            <person name="Weber M."/>
        </authorList>
    </citation>
    <scope>NUCLEOTIDE SEQUENCE [LARGE SCALE GENOMIC DNA]</scope>
    <source>
        <strain evidence="3">G_D</strain>
    </source>
</reference>
<gene>
    <name evidence="3" type="ORF">A3196_11740</name>
</gene>
<dbReference type="EMBL" id="LVJZ01000003">
    <property type="protein sequence ID" value="ODB98602.1"/>
    <property type="molecule type" value="Genomic_DNA"/>
</dbReference>
<dbReference type="Proteomes" id="UP000094849">
    <property type="component" value="Unassembled WGS sequence"/>
</dbReference>
<dbReference type="AlphaFoldDB" id="A0A1E2UVH1"/>
<evidence type="ECO:0000313" key="3">
    <source>
        <dbReference type="EMBL" id="ODB98602.1"/>
    </source>
</evidence>
<dbReference type="Pfam" id="PF08241">
    <property type="entry name" value="Methyltransf_11"/>
    <property type="match status" value="1"/>
</dbReference>
<comment type="caution">
    <text evidence="3">The sequence shown here is derived from an EMBL/GenBank/DDBJ whole genome shotgun (WGS) entry which is preliminary data.</text>
</comment>
<dbReference type="STRING" id="1818881.A3196_11740"/>
<dbReference type="InterPro" id="IPR050508">
    <property type="entry name" value="Methyltransf_Superfamily"/>
</dbReference>
<dbReference type="PANTHER" id="PTHR42912:SF80">
    <property type="entry name" value="METHYLTRANSFERASE DOMAIN-CONTAINING PROTEIN"/>
    <property type="match status" value="1"/>
</dbReference>
<protein>
    <recommendedName>
        <fullName evidence="2">Methyltransferase type 11 domain-containing protein</fullName>
    </recommendedName>
</protein>
<evidence type="ECO:0000259" key="2">
    <source>
        <dbReference type="Pfam" id="PF08241"/>
    </source>
</evidence>
<dbReference type="InterPro" id="IPR029063">
    <property type="entry name" value="SAM-dependent_MTases_sf"/>
</dbReference>
<accession>A0A1E2UVH1</accession>
<dbReference type="InterPro" id="IPR013216">
    <property type="entry name" value="Methyltransf_11"/>
</dbReference>
<dbReference type="Gene3D" id="3.40.50.150">
    <property type="entry name" value="Vaccinia Virus protein VP39"/>
    <property type="match status" value="1"/>
</dbReference>
<name>A0A1E2UVH1_9GAMM</name>
<keyword evidence="4" id="KW-1185">Reference proteome</keyword>
<evidence type="ECO:0000256" key="1">
    <source>
        <dbReference type="SAM" id="MobiDB-lite"/>
    </source>
</evidence>
<dbReference type="CDD" id="cd02440">
    <property type="entry name" value="AdoMet_MTases"/>
    <property type="match status" value="1"/>
</dbReference>
<dbReference type="RefSeq" id="WP_069005324.1">
    <property type="nucleotide sequence ID" value="NZ_LVJW01000003.1"/>
</dbReference>
<evidence type="ECO:0000313" key="4">
    <source>
        <dbReference type="Proteomes" id="UP000094849"/>
    </source>
</evidence>
<feature type="domain" description="Methyltransferase type 11" evidence="2">
    <location>
        <begin position="125"/>
        <end position="219"/>
    </location>
</feature>
<feature type="region of interest" description="Disordered" evidence="1">
    <location>
        <begin position="1"/>
        <end position="20"/>
    </location>
</feature>
<dbReference type="GO" id="GO:0008757">
    <property type="term" value="F:S-adenosylmethionine-dependent methyltransferase activity"/>
    <property type="evidence" value="ECO:0007669"/>
    <property type="project" value="InterPro"/>
</dbReference>
<dbReference type="SUPFAM" id="SSF53335">
    <property type="entry name" value="S-adenosyl-L-methionine-dependent methyltransferases"/>
    <property type="match status" value="1"/>
</dbReference>
<dbReference type="PANTHER" id="PTHR42912">
    <property type="entry name" value="METHYLTRANSFERASE"/>
    <property type="match status" value="1"/>
</dbReference>
<proteinExistence type="predicted"/>